<evidence type="ECO:0000256" key="6">
    <source>
        <dbReference type="ARBA" id="ARBA00023306"/>
    </source>
</evidence>
<dbReference type="HAMAP" id="MF_00631">
    <property type="entry name" value="CrgA"/>
    <property type="match status" value="1"/>
</dbReference>
<dbReference type="InterPro" id="IPR009619">
    <property type="entry name" value="CrgA"/>
</dbReference>
<comment type="function">
    <text evidence="7">Involved in cell division.</text>
</comment>
<sequence>MPESRKRRPRRRRGNPATGPEHEPVTSVGAARASAPAGPNPRWYVPVMLGLMLLGLVWIVVWYVFENMYPIPGIGSWNLVIGFAIILVGFLMTTRWR</sequence>
<evidence type="ECO:0000256" key="3">
    <source>
        <dbReference type="ARBA" id="ARBA00022692"/>
    </source>
</evidence>
<organism evidence="9 10">
    <name type="scientific">Pseudokineococcus basanitobsidens</name>
    <dbReference type="NCBI Taxonomy" id="1926649"/>
    <lineage>
        <taxon>Bacteria</taxon>
        <taxon>Bacillati</taxon>
        <taxon>Actinomycetota</taxon>
        <taxon>Actinomycetes</taxon>
        <taxon>Kineosporiales</taxon>
        <taxon>Kineosporiaceae</taxon>
        <taxon>Pseudokineococcus</taxon>
    </lineage>
</organism>
<evidence type="ECO:0000256" key="7">
    <source>
        <dbReference type="HAMAP-Rule" id="MF_00631"/>
    </source>
</evidence>
<dbReference type="Pfam" id="PF06781">
    <property type="entry name" value="CrgA"/>
    <property type="match status" value="1"/>
</dbReference>
<comment type="similarity">
    <text evidence="7">Belongs to the CrgA family.</text>
</comment>
<keyword evidence="3 7" id="KW-0812">Transmembrane</keyword>
<dbReference type="Proteomes" id="UP001387100">
    <property type="component" value="Unassembled WGS sequence"/>
</dbReference>
<evidence type="ECO:0000256" key="4">
    <source>
        <dbReference type="ARBA" id="ARBA00022989"/>
    </source>
</evidence>
<protein>
    <recommendedName>
        <fullName evidence="7">Cell division protein CrgA</fullName>
    </recommendedName>
</protein>
<dbReference type="RefSeq" id="WP_339576137.1">
    <property type="nucleotide sequence ID" value="NZ_JBBIAA010000032.1"/>
</dbReference>
<comment type="caution">
    <text evidence="9">The sequence shown here is derived from an EMBL/GenBank/DDBJ whole genome shotgun (WGS) entry which is preliminary data.</text>
</comment>
<comment type="subcellular location">
    <subcellularLocation>
        <location evidence="7">Cell membrane</location>
        <topology evidence="7">Multi-pass membrane protein</topology>
    </subcellularLocation>
</comment>
<proteinExistence type="inferred from homology"/>
<feature type="compositionally biased region" description="Basic residues" evidence="8">
    <location>
        <begin position="1"/>
        <end position="14"/>
    </location>
</feature>
<dbReference type="GO" id="GO:0051301">
    <property type="term" value="P:cell division"/>
    <property type="evidence" value="ECO:0007669"/>
    <property type="project" value="UniProtKB-KW"/>
</dbReference>
<keyword evidence="6 7" id="KW-0131">Cell cycle</keyword>
<evidence type="ECO:0000256" key="5">
    <source>
        <dbReference type="ARBA" id="ARBA00023136"/>
    </source>
</evidence>
<keyword evidence="4 7" id="KW-1133">Transmembrane helix</keyword>
<keyword evidence="10" id="KW-1185">Reference proteome</keyword>
<feature type="region of interest" description="Disordered" evidence="8">
    <location>
        <begin position="1"/>
        <end position="39"/>
    </location>
</feature>
<dbReference type="EMBL" id="JBBIAA010000032">
    <property type="protein sequence ID" value="MEJ5946756.1"/>
    <property type="molecule type" value="Genomic_DNA"/>
</dbReference>
<accession>A0ABU8RP55</accession>
<name>A0ABU8RP55_9ACTN</name>
<gene>
    <name evidence="7" type="primary">crgA</name>
    <name evidence="9" type="ORF">WDZ17_15765</name>
</gene>
<evidence type="ECO:0000313" key="9">
    <source>
        <dbReference type="EMBL" id="MEJ5946756.1"/>
    </source>
</evidence>
<reference evidence="9 10" key="1">
    <citation type="journal article" date="2017" name="Int. J. Syst. Evol. Microbiol.">
        <title>Pseudokineococcus basanitobsidens sp. nov., isolated from volcanic rock.</title>
        <authorList>
            <person name="Lee D.W."/>
            <person name="Park M.Y."/>
            <person name="Kim J.J."/>
            <person name="Kim B.S."/>
        </authorList>
    </citation>
    <scope>NUCLEOTIDE SEQUENCE [LARGE SCALE GENOMIC DNA]</scope>
    <source>
        <strain evidence="9 10">DSM 103726</strain>
    </source>
</reference>
<evidence type="ECO:0000256" key="2">
    <source>
        <dbReference type="ARBA" id="ARBA00022618"/>
    </source>
</evidence>
<keyword evidence="5 7" id="KW-0472">Membrane</keyword>
<evidence type="ECO:0000256" key="8">
    <source>
        <dbReference type="SAM" id="MobiDB-lite"/>
    </source>
</evidence>
<feature type="transmembrane region" description="Helical" evidence="7">
    <location>
        <begin position="43"/>
        <end position="65"/>
    </location>
</feature>
<evidence type="ECO:0000313" key="10">
    <source>
        <dbReference type="Proteomes" id="UP001387100"/>
    </source>
</evidence>
<feature type="transmembrane region" description="Helical" evidence="7">
    <location>
        <begin position="71"/>
        <end position="92"/>
    </location>
</feature>
<keyword evidence="2 7" id="KW-0132">Cell division</keyword>
<keyword evidence="1 7" id="KW-1003">Cell membrane</keyword>
<evidence type="ECO:0000256" key="1">
    <source>
        <dbReference type="ARBA" id="ARBA00022475"/>
    </source>
</evidence>